<organism evidence="2 3">
    <name type="scientific">Acer saccharum</name>
    <name type="common">Sugar maple</name>
    <dbReference type="NCBI Taxonomy" id="4024"/>
    <lineage>
        <taxon>Eukaryota</taxon>
        <taxon>Viridiplantae</taxon>
        <taxon>Streptophyta</taxon>
        <taxon>Embryophyta</taxon>
        <taxon>Tracheophyta</taxon>
        <taxon>Spermatophyta</taxon>
        <taxon>Magnoliopsida</taxon>
        <taxon>eudicotyledons</taxon>
        <taxon>Gunneridae</taxon>
        <taxon>Pentapetalae</taxon>
        <taxon>rosids</taxon>
        <taxon>malvids</taxon>
        <taxon>Sapindales</taxon>
        <taxon>Sapindaceae</taxon>
        <taxon>Hippocastanoideae</taxon>
        <taxon>Acereae</taxon>
        <taxon>Acer</taxon>
    </lineage>
</organism>
<sequence>MRDSDVVCETRAYRLKAIQETSHKEAARRDAEGNAPSLDKSSDSPSEEASNEEETGRVPDYTPKKTHLDVDSDASIVDSSIKQKVTPMGSITSQPYHTRLVPIGRIGEEALCLGIKNTKPLFKITAFPYRDQD</sequence>
<dbReference type="EMBL" id="JAUESC010000004">
    <property type="protein sequence ID" value="KAK0596870.1"/>
    <property type="molecule type" value="Genomic_DNA"/>
</dbReference>
<feature type="compositionally biased region" description="Basic and acidic residues" evidence="1">
    <location>
        <begin position="54"/>
        <end position="70"/>
    </location>
</feature>
<keyword evidence="3" id="KW-1185">Reference proteome</keyword>
<proteinExistence type="predicted"/>
<dbReference type="AlphaFoldDB" id="A0AA39ST83"/>
<comment type="caution">
    <text evidence="2">The sequence shown here is derived from an EMBL/GenBank/DDBJ whole genome shotgun (WGS) entry which is preliminary data.</text>
</comment>
<feature type="region of interest" description="Disordered" evidence="1">
    <location>
        <begin position="17"/>
        <end position="81"/>
    </location>
</feature>
<gene>
    <name evidence="2" type="ORF">LWI29_019785</name>
</gene>
<evidence type="ECO:0000313" key="2">
    <source>
        <dbReference type="EMBL" id="KAK0596870.1"/>
    </source>
</evidence>
<reference evidence="2" key="1">
    <citation type="journal article" date="2022" name="Plant J.">
        <title>Strategies of tolerance reflected in two North American maple genomes.</title>
        <authorList>
            <person name="McEvoy S.L."/>
            <person name="Sezen U.U."/>
            <person name="Trouern-Trend A."/>
            <person name="McMahon S.M."/>
            <person name="Schaberg P.G."/>
            <person name="Yang J."/>
            <person name="Wegrzyn J.L."/>
            <person name="Swenson N.G."/>
        </authorList>
    </citation>
    <scope>NUCLEOTIDE SEQUENCE</scope>
    <source>
        <strain evidence="2">NS2018</strain>
    </source>
</reference>
<name>A0AA39ST83_ACESA</name>
<feature type="compositionally biased region" description="Basic and acidic residues" evidence="1">
    <location>
        <begin position="21"/>
        <end position="32"/>
    </location>
</feature>
<accession>A0AA39ST83</accession>
<reference evidence="2" key="2">
    <citation type="submission" date="2023-06" db="EMBL/GenBank/DDBJ databases">
        <authorList>
            <person name="Swenson N.G."/>
            <person name="Wegrzyn J.L."/>
            <person name="Mcevoy S.L."/>
        </authorList>
    </citation>
    <scope>NUCLEOTIDE SEQUENCE</scope>
    <source>
        <strain evidence="2">NS2018</strain>
        <tissue evidence="2">Leaf</tissue>
    </source>
</reference>
<evidence type="ECO:0000256" key="1">
    <source>
        <dbReference type="SAM" id="MobiDB-lite"/>
    </source>
</evidence>
<protein>
    <submittedName>
        <fullName evidence="2">Uncharacterized protein</fullName>
    </submittedName>
</protein>
<dbReference type="Proteomes" id="UP001168877">
    <property type="component" value="Unassembled WGS sequence"/>
</dbReference>
<evidence type="ECO:0000313" key="3">
    <source>
        <dbReference type="Proteomes" id="UP001168877"/>
    </source>
</evidence>